<evidence type="ECO:0000256" key="7">
    <source>
        <dbReference type="ARBA" id="ARBA00034125"/>
    </source>
</evidence>
<evidence type="ECO:0000256" key="2">
    <source>
        <dbReference type="ARBA" id="ARBA00022475"/>
    </source>
</evidence>
<dbReference type="GO" id="GO:0005886">
    <property type="term" value="C:plasma membrane"/>
    <property type="evidence" value="ECO:0007669"/>
    <property type="project" value="UniProtKB-SubCell"/>
</dbReference>
<feature type="transmembrane region" description="Helical" evidence="8">
    <location>
        <begin position="27"/>
        <end position="46"/>
    </location>
</feature>
<dbReference type="GO" id="GO:0015744">
    <property type="term" value="P:succinate transport"/>
    <property type="evidence" value="ECO:0007669"/>
    <property type="project" value="TreeGrafter"/>
</dbReference>
<evidence type="ECO:0000256" key="4">
    <source>
        <dbReference type="ARBA" id="ARBA00022692"/>
    </source>
</evidence>
<organism evidence="10 11">
    <name type="scientific">Companilactobacillus nodensis DSM 19682 = JCM 14932 = NBRC 107160</name>
    <dbReference type="NCBI Taxonomy" id="1423775"/>
    <lineage>
        <taxon>Bacteria</taxon>
        <taxon>Bacillati</taxon>
        <taxon>Bacillota</taxon>
        <taxon>Bacilli</taxon>
        <taxon>Lactobacillales</taxon>
        <taxon>Lactobacillaceae</taxon>
        <taxon>Companilactobacillus</taxon>
    </lineage>
</organism>
<dbReference type="STRING" id="1423775.FD03_GL001207"/>
<dbReference type="PATRIC" id="fig|1423775.4.peg.1237"/>
<evidence type="ECO:0000256" key="1">
    <source>
        <dbReference type="ARBA" id="ARBA00004651"/>
    </source>
</evidence>
<evidence type="ECO:0000256" key="6">
    <source>
        <dbReference type="ARBA" id="ARBA00023136"/>
    </source>
</evidence>
<dbReference type="PANTHER" id="PTHR34390:SF1">
    <property type="entry name" value="SUCCINATE TRANSPORTER SUBUNIT YJJB-RELATED"/>
    <property type="match status" value="1"/>
</dbReference>
<keyword evidence="3" id="KW-0997">Cell inner membrane</keyword>
<dbReference type="AlphaFoldDB" id="A0A0R1KBQ3"/>
<gene>
    <name evidence="10" type="ORF">FD03_GL001207</name>
</gene>
<dbReference type="Proteomes" id="UP000051248">
    <property type="component" value="Unassembled WGS sequence"/>
</dbReference>
<evidence type="ECO:0000256" key="8">
    <source>
        <dbReference type="SAM" id="Phobius"/>
    </source>
</evidence>
<dbReference type="InterPro" id="IPR050539">
    <property type="entry name" value="ThrE_Dicarb/AminoAcid_Exp"/>
</dbReference>
<keyword evidence="4 8" id="KW-0812">Transmembrane</keyword>
<comment type="subcellular location">
    <subcellularLocation>
        <location evidence="1">Cell membrane</location>
        <topology evidence="1">Multi-pass membrane protein</topology>
    </subcellularLocation>
</comment>
<keyword evidence="5 8" id="KW-1133">Transmembrane helix</keyword>
<reference evidence="10 11" key="1">
    <citation type="journal article" date="2015" name="Genome Announc.">
        <title>Expanding the biotechnology potential of lactobacilli through comparative genomics of 213 strains and associated genera.</title>
        <authorList>
            <person name="Sun Z."/>
            <person name="Harris H.M."/>
            <person name="McCann A."/>
            <person name="Guo C."/>
            <person name="Argimon S."/>
            <person name="Zhang W."/>
            <person name="Yang X."/>
            <person name="Jeffery I.B."/>
            <person name="Cooney J.C."/>
            <person name="Kagawa T.F."/>
            <person name="Liu W."/>
            <person name="Song Y."/>
            <person name="Salvetti E."/>
            <person name="Wrobel A."/>
            <person name="Rasinkangas P."/>
            <person name="Parkhill J."/>
            <person name="Rea M.C."/>
            <person name="O'Sullivan O."/>
            <person name="Ritari J."/>
            <person name="Douillard F.P."/>
            <person name="Paul Ross R."/>
            <person name="Yang R."/>
            <person name="Briner A.E."/>
            <person name="Felis G.E."/>
            <person name="de Vos W.M."/>
            <person name="Barrangou R."/>
            <person name="Klaenhammer T.R."/>
            <person name="Caufield P.W."/>
            <person name="Cui Y."/>
            <person name="Zhang H."/>
            <person name="O'Toole P.W."/>
        </authorList>
    </citation>
    <scope>NUCLEOTIDE SEQUENCE [LARGE SCALE GENOMIC DNA]</scope>
    <source>
        <strain evidence="10 11">DSM 19682</strain>
    </source>
</reference>
<dbReference type="Pfam" id="PF12821">
    <property type="entry name" value="ThrE_2"/>
    <property type="match status" value="1"/>
</dbReference>
<dbReference type="OrthoDB" id="9810047at2"/>
<accession>A0A0R1KBQ3</accession>
<keyword evidence="6 8" id="KW-0472">Membrane</keyword>
<dbReference type="RefSeq" id="WP_025025059.1">
    <property type="nucleotide sequence ID" value="NZ_AZDZ01000002.1"/>
</dbReference>
<name>A0A0R1KBQ3_9LACO</name>
<evidence type="ECO:0000256" key="5">
    <source>
        <dbReference type="ARBA" id="ARBA00022989"/>
    </source>
</evidence>
<keyword evidence="11" id="KW-1185">Reference proteome</keyword>
<dbReference type="InterPro" id="IPR024528">
    <property type="entry name" value="ThrE_2"/>
</dbReference>
<feature type="transmembrane region" description="Helical" evidence="8">
    <location>
        <begin position="120"/>
        <end position="146"/>
    </location>
</feature>
<evidence type="ECO:0000256" key="3">
    <source>
        <dbReference type="ARBA" id="ARBA00022519"/>
    </source>
</evidence>
<evidence type="ECO:0000313" key="11">
    <source>
        <dbReference type="Proteomes" id="UP000051248"/>
    </source>
</evidence>
<comment type="caution">
    <text evidence="10">The sequence shown here is derived from an EMBL/GenBank/DDBJ whole genome shotgun (WGS) entry which is preliminary data.</text>
</comment>
<evidence type="ECO:0000259" key="9">
    <source>
        <dbReference type="Pfam" id="PF12821"/>
    </source>
</evidence>
<evidence type="ECO:0000313" key="10">
    <source>
        <dbReference type="EMBL" id="KRK81070.1"/>
    </source>
</evidence>
<keyword evidence="2" id="KW-1003">Cell membrane</keyword>
<feature type="domain" description="Threonine/Serine exporter ThrE" evidence="9">
    <location>
        <begin position="8"/>
        <end position="133"/>
    </location>
</feature>
<dbReference type="eggNOG" id="COG3610">
    <property type="taxonomic scope" value="Bacteria"/>
</dbReference>
<comment type="similarity">
    <text evidence="7">Belongs to the ThrE exporter (TC 2.A.79) family.</text>
</comment>
<proteinExistence type="inferred from homology"/>
<protein>
    <recommendedName>
        <fullName evidence="9">Threonine/Serine exporter ThrE domain-containing protein</fullName>
    </recommendedName>
</protein>
<feature type="transmembrane region" description="Helical" evidence="8">
    <location>
        <begin position="53"/>
        <end position="72"/>
    </location>
</feature>
<dbReference type="EMBL" id="AZDZ01000002">
    <property type="protein sequence ID" value="KRK81070.1"/>
    <property type="molecule type" value="Genomic_DNA"/>
</dbReference>
<sequence length="151" mass="16728">MVALLLNLVLSAASAIGFSLITNAPHRAAGIIGLTGGLSWTIFWILKNWAHVNILFANFVGALTIGLLTYYLSRKFKLPENIIYIPCLVNLVPGGNAYRTILYMVQNKYIDSLEQAITTFLIASFLAVGLFSAQYLVSIVKGIIYFRKIKR</sequence>
<dbReference type="PANTHER" id="PTHR34390">
    <property type="entry name" value="UPF0442 PROTEIN YJJB-RELATED"/>
    <property type="match status" value="1"/>
</dbReference>